<evidence type="ECO:0000259" key="2">
    <source>
        <dbReference type="Pfam" id="PF00534"/>
    </source>
</evidence>
<dbReference type="EMBL" id="JAOCJE010000001">
    <property type="protein sequence ID" value="MDH1341710.1"/>
    <property type="molecule type" value="Genomic_DNA"/>
</dbReference>
<dbReference type="InterPro" id="IPR001296">
    <property type="entry name" value="Glyco_trans_1"/>
</dbReference>
<evidence type="ECO:0000313" key="4">
    <source>
        <dbReference type="Proteomes" id="UP001161697"/>
    </source>
</evidence>
<feature type="domain" description="Glycosyl transferase family 1" evidence="2">
    <location>
        <begin position="214"/>
        <end position="364"/>
    </location>
</feature>
<proteinExistence type="predicted"/>
<dbReference type="GO" id="GO:0016757">
    <property type="term" value="F:glycosyltransferase activity"/>
    <property type="evidence" value="ECO:0007669"/>
    <property type="project" value="InterPro"/>
</dbReference>
<dbReference type="Gene3D" id="3.40.50.2000">
    <property type="entry name" value="Glycogen Phosphorylase B"/>
    <property type="match status" value="3"/>
</dbReference>
<dbReference type="AlphaFoldDB" id="A0AA42QDS0"/>
<evidence type="ECO:0000256" key="1">
    <source>
        <dbReference type="ARBA" id="ARBA00022679"/>
    </source>
</evidence>
<dbReference type="CDD" id="cd03801">
    <property type="entry name" value="GT4_PimA-like"/>
    <property type="match status" value="2"/>
</dbReference>
<dbReference type="GO" id="GO:0009103">
    <property type="term" value="P:lipopolysaccharide biosynthetic process"/>
    <property type="evidence" value="ECO:0007669"/>
    <property type="project" value="TreeGrafter"/>
</dbReference>
<comment type="caution">
    <text evidence="3">The sequence shown here is derived from an EMBL/GenBank/DDBJ whole genome shotgun (WGS) entry which is preliminary data.</text>
</comment>
<organism evidence="3 4">
    <name type="scientific">Ectopseudomonas oleovorans</name>
    <name type="common">Pseudomonas oleovorans</name>
    <dbReference type="NCBI Taxonomy" id="301"/>
    <lineage>
        <taxon>Bacteria</taxon>
        <taxon>Pseudomonadati</taxon>
        <taxon>Pseudomonadota</taxon>
        <taxon>Gammaproteobacteria</taxon>
        <taxon>Pseudomonadales</taxon>
        <taxon>Pseudomonadaceae</taxon>
        <taxon>Ectopseudomonas</taxon>
    </lineage>
</organism>
<sequence length="807" mass="89837">MNVAIVAPSPVPFVMGGAENLWLGLQRYINEETKYHCELFKIQSKENGIVETLESYKQFSDLNFNSYDKVITGKYPAWMLNHKSHIVYMLHPLRGLYDTYHFCNLPTEFTYSEKFKNLKNLLDGVRSGDCKNVSDLIDSILSEVRSNSELLSFPSPFSREVIHALDSFGMSSGRIEKYSAISKTVAGRSDYFPSGANVDVLYPPPRLSGFFTGSDDYIFTSSRLDAPKRIDLLIKAMAFVESDINLYIGGKGPEEDKLKALAENDSRIKFLGYLDDKQLLDYYANSLAVPFVPYDEDYGLITIEAMKSGKPVITASDSGGVTEFVVDNETGLIVPPTPEAIGKAIEYVCMHRSIAKTMGINAKKSVSHITWKNVAEGLLDVKLESPKIYSSSGMSENKTDDIGKRKMLVAVTFPIYPPRGGGQSRIFNLYREWAKTFDITIVSLGNTDSEYSEQEIAPGLVEVRVPKSLDHQKEENIASEKVGWVPITDIVAIKEIWKTKQFTQCLKKYGLEADIAVVSHPYLVESLIESSPDAELWFEAHNVEFDVKSDILSNSIFKAKLLEDVKFCESLAWKSAKVVFACSDSDIRRLRELYGETTAKCLEIPNGFSKFEVDYVTFSKRKYLKEKIGINGSKVVLFMGSWHGPNLEAVDKIIEYAKQLPSVLFLIAGSAGLKYRDVVLPSNMRLLGVIDEKQKSIILSSVDLAINPMVSGSGSNLKMLDYMASGTPVISTSFGARGLSIAAGIHYIQSDIDNFGTAIMDFFVTMDASDKLQMAKVASESAFNHYEWEVISKIGLDDIFNKSSSSA</sequence>
<accession>A0AA42QDS0</accession>
<dbReference type="SUPFAM" id="SSF53756">
    <property type="entry name" value="UDP-Glycosyltransferase/glycogen phosphorylase"/>
    <property type="match status" value="2"/>
</dbReference>
<protein>
    <submittedName>
        <fullName evidence="3">Glycosyltransferase</fullName>
    </submittedName>
</protein>
<reference evidence="3" key="1">
    <citation type="submission" date="2022-09" db="EMBL/GenBank/DDBJ databases">
        <title>Intensive care unit water sources are persistently colonized with multi-drug resistant bacteria and are the site of extensive horizontal gene transfer of antibiotic resistance genes.</title>
        <authorList>
            <person name="Diorio-Toth L."/>
        </authorList>
    </citation>
    <scope>NUCLEOTIDE SEQUENCE</scope>
    <source>
        <strain evidence="3">GD03704</strain>
    </source>
</reference>
<evidence type="ECO:0000313" key="3">
    <source>
        <dbReference type="EMBL" id="MDH1341710.1"/>
    </source>
</evidence>
<dbReference type="Pfam" id="PF00534">
    <property type="entry name" value="Glycos_transf_1"/>
    <property type="match status" value="1"/>
</dbReference>
<keyword evidence="1" id="KW-0808">Transferase</keyword>
<dbReference type="Proteomes" id="UP001161697">
    <property type="component" value="Unassembled WGS sequence"/>
</dbReference>
<gene>
    <name evidence="3" type="ORF">N5J11_21550</name>
</gene>
<dbReference type="PANTHER" id="PTHR46401:SF2">
    <property type="entry name" value="GLYCOSYLTRANSFERASE WBBK-RELATED"/>
    <property type="match status" value="1"/>
</dbReference>
<dbReference type="RefSeq" id="WP_279533452.1">
    <property type="nucleotide sequence ID" value="NZ_CP104579.1"/>
</dbReference>
<dbReference type="PANTHER" id="PTHR46401">
    <property type="entry name" value="GLYCOSYLTRANSFERASE WBBK-RELATED"/>
    <property type="match status" value="1"/>
</dbReference>
<name>A0AA42QDS0_ECTOL</name>
<dbReference type="Pfam" id="PF13692">
    <property type="entry name" value="Glyco_trans_1_4"/>
    <property type="match status" value="1"/>
</dbReference>